<dbReference type="EMBL" id="AP021861">
    <property type="protein sequence ID" value="BBO34134.1"/>
    <property type="molecule type" value="Genomic_DNA"/>
</dbReference>
<dbReference type="KEGG" id="lpav:PLANPX_3746"/>
<dbReference type="SUPFAM" id="SSF53756">
    <property type="entry name" value="UDP-Glycosyltransferase/glycogen phosphorylase"/>
    <property type="match status" value="1"/>
</dbReference>
<evidence type="ECO:0000259" key="2">
    <source>
        <dbReference type="Pfam" id="PF13439"/>
    </source>
</evidence>
<dbReference type="Proteomes" id="UP000326837">
    <property type="component" value="Chromosome"/>
</dbReference>
<evidence type="ECO:0000259" key="1">
    <source>
        <dbReference type="Pfam" id="PF00534"/>
    </source>
</evidence>
<evidence type="ECO:0000313" key="4">
    <source>
        <dbReference type="Proteomes" id="UP000326837"/>
    </source>
</evidence>
<dbReference type="Pfam" id="PF13439">
    <property type="entry name" value="Glyco_transf_4"/>
    <property type="match status" value="1"/>
</dbReference>
<feature type="domain" description="Glycosyl transferase family 1" evidence="1">
    <location>
        <begin position="194"/>
        <end position="352"/>
    </location>
</feature>
<gene>
    <name evidence="3" type="ORF">PLANPX_3746</name>
</gene>
<dbReference type="InterPro" id="IPR028098">
    <property type="entry name" value="Glyco_trans_4-like_N"/>
</dbReference>
<feature type="domain" description="Glycosyltransferase subfamily 4-like N-terminal" evidence="2">
    <location>
        <begin position="14"/>
        <end position="182"/>
    </location>
</feature>
<keyword evidence="4" id="KW-1185">Reference proteome</keyword>
<evidence type="ECO:0000313" key="3">
    <source>
        <dbReference type="EMBL" id="BBO34134.1"/>
    </source>
</evidence>
<dbReference type="PANTHER" id="PTHR12526">
    <property type="entry name" value="GLYCOSYLTRANSFERASE"/>
    <property type="match status" value="1"/>
</dbReference>
<dbReference type="PANTHER" id="PTHR12526:SF638">
    <property type="entry name" value="SPORE COAT PROTEIN SA"/>
    <property type="match status" value="1"/>
</dbReference>
<dbReference type="InterPro" id="IPR001296">
    <property type="entry name" value="Glyco_trans_1"/>
</dbReference>
<dbReference type="Gene3D" id="3.40.50.2000">
    <property type="entry name" value="Glycogen Phosphorylase B"/>
    <property type="match status" value="2"/>
</dbReference>
<reference evidence="4" key="1">
    <citation type="submission" date="2019-10" db="EMBL/GenBank/DDBJ databases">
        <title>Lacipirellula parvula gen. nov., sp. nov., representing a lineage of planctomycetes widespread in freshwater anoxic habitats, and description of the family Lacipirellulaceae.</title>
        <authorList>
            <person name="Dedysh S.N."/>
            <person name="Kulichevskaya I.S."/>
            <person name="Beletsky A.V."/>
            <person name="Rakitin A.L."/>
            <person name="Mardanov A.V."/>
            <person name="Ivanova A.A."/>
            <person name="Saltykova V.X."/>
            <person name="Rijpstra W.I.C."/>
            <person name="Sinninghe Damste J.S."/>
            <person name="Ravin N.V."/>
        </authorList>
    </citation>
    <scope>NUCLEOTIDE SEQUENCE [LARGE SCALE GENOMIC DNA]</scope>
    <source>
        <strain evidence="4">PX69</strain>
    </source>
</reference>
<name>A0A5K7XBG0_9BACT</name>
<dbReference type="RefSeq" id="WP_172992113.1">
    <property type="nucleotide sequence ID" value="NZ_AP021861.1"/>
</dbReference>
<dbReference type="CDD" id="cd03801">
    <property type="entry name" value="GT4_PimA-like"/>
    <property type="match status" value="1"/>
</dbReference>
<organism evidence="3 4">
    <name type="scientific">Lacipirellula parvula</name>
    <dbReference type="NCBI Taxonomy" id="2650471"/>
    <lineage>
        <taxon>Bacteria</taxon>
        <taxon>Pseudomonadati</taxon>
        <taxon>Planctomycetota</taxon>
        <taxon>Planctomycetia</taxon>
        <taxon>Pirellulales</taxon>
        <taxon>Lacipirellulaceae</taxon>
        <taxon>Lacipirellula</taxon>
    </lineage>
</organism>
<evidence type="ECO:0008006" key="5">
    <source>
        <dbReference type="Google" id="ProtNLM"/>
    </source>
</evidence>
<proteinExistence type="predicted"/>
<dbReference type="AlphaFoldDB" id="A0A5K7XBG0"/>
<dbReference type="Pfam" id="PF00534">
    <property type="entry name" value="Glycos_transf_1"/>
    <property type="match status" value="1"/>
</dbReference>
<protein>
    <recommendedName>
        <fullName evidence="5">Glycosyl transferase family 1 domain-containing protein</fullName>
    </recommendedName>
</protein>
<dbReference type="GO" id="GO:0016757">
    <property type="term" value="F:glycosyltransferase activity"/>
    <property type="evidence" value="ECO:0007669"/>
    <property type="project" value="InterPro"/>
</dbReference>
<accession>A0A5K7XBG0</accession>
<sequence length="394" mass="44074">MRIAFYSTLQGMSWGGSEELWSAAAEALLRDGHQACLQFRQRRYVPQQLRPLLDMGAEVTPRRGPFFGGRIRKLLRKMRSPNYNLLKWFRAAQPDFVLISVSYHMDDLQVAHACKEAGIPYGILVQAASPYQWTDPWNAESQRTAYANATRCYFVSAQNRDILEANLGVDLSDAEIVDNPFNVCVDAAPAWPVATNPWKLACVARVHFQSKAQDVLLQVMRQSKWRQRPLELTLHGSDGGSLKQFKSLVKLYDLQKTVKLGGFVDNIETVWARNHGLILPSRYEGNPLAMIEAMMCGRMPIVTNVGRAAELIDDNHSGFIAAAATVELVDDALERAWQRRHEWQEIGANAAKAVRKRHSLSPAQDFANAIVAATQPRRREAVSPVRIAGAINAA</sequence>